<organism evidence="5 6">
    <name type="scientific">Spraguea lophii (strain 42_110)</name>
    <name type="common">Microsporidian parasite</name>
    <dbReference type="NCBI Taxonomy" id="1358809"/>
    <lineage>
        <taxon>Eukaryota</taxon>
        <taxon>Fungi</taxon>
        <taxon>Fungi incertae sedis</taxon>
        <taxon>Microsporidia</taxon>
        <taxon>Spragueidae</taxon>
        <taxon>Spraguea</taxon>
    </lineage>
</organism>
<dbReference type="OrthoDB" id="680339at2759"/>
<dbReference type="PRINTS" id="PR00332">
    <property type="entry name" value="HISTRIAD"/>
</dbReference>
<feature type="active site" description="Tele-AMP-histidine intermediate" evidence="1">
    <location>
        <position position="92"/>
    </location>
</feature>
<protein>
    <submittedName>
        <fullName evidence="5">HIT family Bis(5'-adenosyl)-triphosphatase</fullName>
    </submittedName>
</protein>
<dbReference type="Gene3D" id="3.30.428.10">
    <property type="entry name" value="HIT-like"/>
    <property type="match status" value="1"/>
</dbReference>
<dbReference type="InterPro" id="IPR011146">
    <property type="entry name" value="HIT-like"/>
</dbReference>
<feature type="short sequence motif" description="Histidine triad motif" evidence="2 3">
    <location>
        <begin position="90"/>
        <end position="94"/>
    </location>
</feature>
<evidence type="ECO:0000313" key="5">
    <source>
        <dbReference type="EMBL" id="EPR78542.1"/>
    </source>
</evidence>
<dbReference type="STRING" id="1358809.S7W9V3"/>
<sequence length="140" mass="16258">MDFGGNFIPQEHIIFETQYTAVFPNISPFLPYHMLVVPKRSVMLLSELTEEEVTDMFLTIQMITRNLKNICDGFTVNIQDGECAGQTVFHIHAHVVPRKNNDLKVNNEIYKEGSLSFKRKRISNEEMISITNYLKKYITK</sequence>
<dbReference type="OMA" id="DAIYGMM"/>
<dbReference type="InParanoid" id="S7W9V3"/>
<evidence type="ECO:0000256" key="3">
    <source>
        <dbReference type="PROSITE-ProRule" id="PRU00464"/>
    </source>
</evidence>
<dbReference type="GO" id="GO:0003824">
    <property type="term" value="F:catalytic activity"/>
    <property type="evidence" value="ECO:0007669"/>
    <property type="project" value="InterPro"/>
</dbReference>
<dbReference type="PANTHER" id="PTHR46243:SF1">
    <property type="entry name" value="BIS(5'-ADENOSYL)-TRIPHOSPHATASE"/>
    <property type="match status" value="1"/>
</dbReference>
<dbReference type="InterPro" id="IPR001310">
    <property type="entry name" value="Histidine_triad_HIT"/>
</dbReference>
<dbReference type="PANTHER" id="PTHR46243">
    <property type="entry name" value="BIS(5'-ADENOSYL)-TRIPHOSPHATASE"/>
    <property type="match status" value="1"/>
</dbReference>
<proteinExistence type="predicted"/>
<dbReference type="SUPFAM" id="SSF54197">
    <property type="entry name" value="HIT-like"/>
    <property type="match status" value="1"/>
</dbReference>
<evidence type="ECO:0000259" key="4">
    <source>
        <dbReference type="PROSITE" id="PS51084"/>
    </source>
</evidence>
<gene>
    <name evidence="5" type="ORF">SLOPH_438</name>
</gene>
<name>S7W9V3_SPRLO</name>
<accession>S7W9V3</accession>
<dbReference type="PROSITE" id="PS51084">
    <property type="entry name" value="HIT_2"/>
    <property type="match status" value="1"/>
</dbReference>
<comment type="caution">
    <text evidence="5">The sequence shown here is derived from an EMBL/GenBank/DDBJ whole genome shotgun (WGS) entry which is preliminary data.</text>
</comment>
<dbReference type="HOGENOM" id="CLU_056776_7_1_1"/>
<dbReference type="Pfam" id="PF01230">
    <property type="entry name" value="HIT"/>
    <property type="match status" value="1"/>
</dbReference>
<dbReference type="AlphaFoldDB" id="S7W9V3"/>
<dbReference type="InterPro" id="IPR051884">
    <property type="entry name" value="Bis(5'-adenosyl)-TPase_reg"/>
</dbReference>
<dbReference type="Proteomes" id="UP000014978">
    <property type="component" value="Unassembled WGS sequence"/>
</dbReference>
<dbReference type="InterPro" id="IPR036265">
    <property type="entry name" value="HIT-like_sf"/>
</dbReference>
<dbReference type="FunCoup" id="S7W9V3">
    <property type="interactions" value="20"/>
</dbReference>
<dbReference type="EMBL" id="ATCN01000716">
    <property type="protein sequence ID" value="EPR78542.1"/>
    <property type="molecule type" value="Genomic_DNA"/>
</dbReference>
<evidence type="ECO:0000256" key="2">
    <source>
        <dbReference type="PIRSR" id="PIRSR601310-3"/>
    </source>
</evidence>
<feature type="domain" description="HIT" evidence="4">
    <location>
        <begin position="1"/>
        <end position="105"/>
    </location>
</feature>
<evidence type="ECO:0000256" key="1">
    <source>
        <dbReference type="PIRSR" id="PIRSR601310-1"/>
    </source>
</evidence>
<keyword evidence="6" id="KW-1185">Reference proteome</keyword>
<dbReference type="VEuPathDB" id="MicrosporidiaDB:SLOPH_438"/>
<evidence type="ECO:0000313" key="6">
    <source>
        <dbReference type="Proteomes" id="UP000014978"/>
    </source>
</evidence>
<reference evidence="6" key="1">
    <citation type="journal article" date="2013" name="PLoS Genet.">
        <title>The genome of Spraguea lophii and the basis of host-microsporidian interactions.</title>
        <authorList>
            <person name="Campbell S.E."/>
            <person name="Williams T.A."/>
            <person name="Yousuf A."/>
            <person name="Soanes D.M."/>
            <person name="Paszkiewicz K.H."/>
            <person name="Williams B.A.P."/>
        </authorList>
    </citation>
    <scope>NUCLEOTIDE SEQUENCE [LARGE SCALE GENOMIC DNA]</scope>
    <source>
        <strain evidence="6">42_110</strain>
    </source>
</reference>